<proteinExistence type="predicted"/>
<dbReference type="RefSeq" id="WP_120515113.1">
    <property type="nucleotide sequence ID" value="NZ_QXZY01000002.1"/>
</dbReference>
<dbReference type="AlphaFoldDB" id="A0A3N4MJS6"/>
<name>A0A3N4MJS6_9BACT</name>
<dbReference type="Pfam" id="PF18962">
    <property type="entry name" value="Por_Secre_tail"/>
    <property type="match status" value="1"/>
</dbReference>
<reference evidence="4" key="1">
    <citation type="submission" date="2018-11" db="EMBL/GenBank/DDBJ databases">
        <title>Chitinophaga lutea sp.nov., isolate from arsenic contaminated soil.</title>
        <authorList>
            <person name="Zong Y."/>
        </authorList>
    </citation>
    <scope>NUCLEOTIDE SEQUENCE [LARGE SCALE GENOMIC DNA]</scope>
    <source>
        <strain evidence="4">YLT18</strain>
    </source>
</reference>
<accession>A0A3N4MJS6</accession>
<dbReference type="NCBIfam" id="TIGR04183">
    <property type="entry name" value="Por_Secre_tail"/>
    <property type="match status" value="1"/>
</dbReference>
<gene>
    <name evidence="3" type="ORF">EG028_08320</name>
</gene>
<dbReference type="OrthoDB" id="680297at2"/>
<dbReference type="Proteomes" id="UP000279089">
    <property type="component" value="Unassembled WGS sequence"/>
</dbReference>
<evidence type="ECO:0000256" key="1">
    <source>
        <dbReference type="SAM" id="SignalP"/>
    </source>
</evidence>
<keyword evidence="4" id="KW-1185">Reference proteome</keyword>
<keyword evidence="1" id="KW-0732">Signal</keyword>
<evidence type="ECO:0000259" key="2">
    <source>
        <dbReference type="Pfam" id="PF18962"/>
    </source>
</evidence>
<comment type="caution">
    <text evidence="3">The sequence shown here is derived from an EMBL/GenBank/DDBJ whole genome shotgun (WGS) entry which is preliminary data.</text>
</comment>
<sequence>MKTFTLFIPLLLCYALAAAQPAGYVPGTQVCWTFNGRAHGYFKAAGNGERHILISFTGVGETGCANYDSQSPQKFLKDNGLNWDGRTVRTPGDTIIWEIYTVPNTSNMWMGAYISDINYLFNHIAPIDTSEHWRFHVEGLSFGVGRLWAFLGNSQGDYNPYRGIFSTTISIAGTQQDPALIASASGNTRNWVWVGSQDTGITRPSYSHNIYYAITGPKHFTYQVGGRHDGSTWDSCLSLKNTDTMTNRWLWMVRKPDTLTEPPIELPCPISGGPANYVAGTQVNWQFNNRSHGYFRAAGCGERHVLIAFTHDTSVDSTNYQLNSPAKILQDAGINWDGRSVRAPGDTIVWEVVTIPYNSGFYLPGYANDITYILQHIEPLDTANHDRYHIAGIGHGASRMWAYLINTQNHNSPYRHIFSTTLTVSTTWSSNYAPVTAYSAGRRHWVWHGASDTNPTTPPWASTDYYNALSGDKRLTMQTGGTFGASTWDSCFSIAGTDSSNNRWLWMATPPASPFLRTAAPIPPVLKSQKPESLRLYPNPSRGISRLSWNGKPGTAYRISVSDISGRIRKTETGIRGSTHVLDISNLDKGLYIVQVEGGGEKFVLKLIRE</sequence>
<feature type="signal peptide" evidence="1">
    <location>
        <begin position="1"/>
        <end position="17"/>
    </location>
</feature>
<evidence type="ECO:0000313" key="3">
    <source>
        <dbReference type="EMBL" id="RPD42137.1"/>
    </source>
</evidence>
<feature type="domain" description="Secretion system C-terminal sorting" evidence="2">
    <location>
        <begin position="536"/>
        <end position="608"/>
    </location>
</feature>
<dbReference type="EMBL" id="RMBX01000003">
    <property type="protein sequence ID" value="RPD42137.1"/>
    <property type="molecule type" value="Genomic_DNA"/>
</dbReference>
<organism evidence="3 4">
    <name type="scientific">Chitinophaga barathri</name>
    <dbReference type="NCBI Taxonomy" id="1647451"/>
    <lineage>
        <taxon>Bacteria</taxon>
        <taxon>Pseudomonadati</taxon>
        <taxon>Bacteroidota</taxon>
        <taxon>Chitinophagia</taxon>
        <taxon>Chitinophagales</taxon>
        <taxon>Chitinophagaceae</taxon>
        <taxon>Chitinophaga</taxon>
    </lineage>
</organism>
<protein>
    <submittedName>
        <fullName evidence="3">T9SS C-terminal target domain-containing protein</fullName>
    </submittedName>
</protein>
<dbReference type="InterPro" id="IPR026444">
    <property type="entry name" value="Secre_tail"/>
</dbReference>
<evidence type="ECO:0000313" key="4">
    <source>
        <dbReference type="Proteomes" id="UP000279089"/>
    </source>
</evidence>
<feature type="chain" id="PRO_5018227734" evidence="1">
    <location>
        <begin position="18"/>
        <end position="610"/>
    </location>
</feature>